<dbReference type="EMBL" id="JAOTPO010000005">
    <property type="protein sequence ID" value="MDE5413627.1"/>
    <property type="molecule type" value="Genomic_DNA"/>
</dbReference>
<evidence type="ECO:0000259" key="1">
    <source>
        <dbReference type="Pfam" id="PF00561"/>
    </source>
</evidence>
<dbReference type="Pfam" id="PF00561">
    <property type="entry name" value="Abhydrolase_1"/>
    <property type="match status" value="1"/>
</dbReference>
<evidence type="ECO:0000313" key="3">
    <source>
        <dbReference type="Proteomes" id="UP001148125"/>
    </source>
</evidence>
<dbReference type="InterPro" id="IPR029058">
    <property type="entry name" value="AB_hydrolase_fold"/>
</dbReference>
<gene>
    <name evidence="2" type="ORF">N7Z68_09525</name>
</gene>
<proteinExistence type="predicted"/>
<feature type="domain" description="AB hydrolase-1" evidence="1">
    <location>
        <begin position="12"/>
        <end position="140"/>
    </location>
</feature>
<reference evidence="2" key="1">
    <citation type="submission" date="2024-05" db="EMBL/GenBank/DDBJ databases">
        <title>Alkalihalobacillus sp. strain MEB203 novel alkaliphilic bacterium from Lonar Lake, India.</title>
        <authorList>
            <person name="Joshi A."/>
            <person name="Thite S."/>
            <person name="Mengade P."/>
        </authorList>
    </citation>
    <scope>NUCLEOTIDE SEQUENCE</scope>
    <source>
        <strain evidence="2">MEB 203</strain>
    </source>
</reference>
<accession>A0ABT5VE74</accession>
<comment type="caution">
    <text evidence="2">The sequence shown here is derived from an EMBL/GenBank/DDBJ whole genome shotgun (WGS) entry which is preliminary data.</text>
</comment>
<protein>
    <submittedName>
        <fullName evidence="2">Alpha/beta hydrolase</fullName>
    </submittedName>
</protein>
<dbReference type="Proteomes" id="UP001148125">
    <property type="component" value="Unassembled WGS sequence"/>
</dbReference>
<dbReference type="InterPro" id="IPR000073">
    <property type="entry name" value="AB_hydrolase_1"/>
</dbReference>
<organism evidence="2 3">
    <name type="scientific">Alkalihalobacterium chitinilyticum</name>
    <dbReference type="NCBI Taxonomy" id="2980103"/>
    <lineage>
        <taxon>Bacteria</taxon>
        <taxon>Bacillati</taxon>
        <taxon>Bacillota</taxon>
        <taxon>Bacilli</taxon>
        <taxon>Bacillales</taxon>
        <taxon>Bacillaceae</taxon>
        <taxon>Alkalihalobacterium</taxon>
    </lineage>
</organism>
<keyword evidence="2" id="KW-0378">Hydrolase</keyword>
<evidence type="ECO:0000313" key="2">
    <source>
        <dbReference type="EMBL" id="MDE5413627.1"/>
    </source>
</evidence>
<dbReference type="Gene3D" id="3.40.50.1820">
    <property type="entry name" value="alpha/beta hydrolase"/>
    <property type="match status" value="1"/>
</dbReference>
<dbReference type="GO" id="GO:0016787">
    <property type="term" value="F:hydrolase activity"/>
    <property type="evidence" value="ECO:0007669"/>
    <property type="project" value="UniProtKB-KW"/>
</dbReference>
<keyword evidence="3" id="KW-1185">Reference proteome</keyword>
<name>A0ABT5VE74_9BACI</name>
<sequence length="245" mass="27653">MLHYHRQGTGEPLLLIHGFLSTNRVYDKVRSDLIDTYDVISIDLPGHGKSPLKKENTVYDYAHSIIQLLDSLKITNATWVGHSMGGYITMAAIEKYTPYVKRAAFVYSSPVHDSEKDKAQRDEHIDLVKREGVAALAKKRIPSYFAFQGDPKDVSEAYRHADQTTPEGTIAALHAMKERPNQVDMLNRIDFPLFFLEGTKDLSEAPFHATSSQITKASTDTSHMGMLDNPQQFITELKNWLTLTD</sequence>
<dbReference type="InterPro" id="IPR050266">
    <property type="entry name" value="AB_hydrolase_sf"/>
</dbReference>
<dbReference type="RefSeq" id="WP_275118245.1">
    <property type="nucleotide sequence ID" value="NZ_JAOTPO010000005.1"/>
</dbReference>
<dbReference type="PANTHER" id="PTHR43798">
    <property type="entry name" value="MONOACYLGLYCEROL LIPASE"/>
    <property type="match status" value="1"/>
</dbReference>
<dbReference type="SUPFAM" id="SSF53474">
    <property type="entry name" value="alpha/beta-Hydrolases"/>
    <property type="match status" value="1"/>
</dbReference>